<keyword evidence="6" id="KW-1185">Reference proteome</keyword>
<feature type="region of interest" description="Disordered" evidence="3">
    <location>
        <begin position="99"/>
        <end position="174"/>
    </location>
</feature>
<gene>
    <name evidence="5" type="ORF">RRG08_041956</name>
</gene>
<dbReference type="Proteomes" id="UP001283361">
    <property type="component" value="Unassembled WGS sequence"/>
</dbReference>
<name>A0AAE0XX71_9GAST</name>
<comment type="subcellular location">
    <subcellularLocation>
        <location evidence="1">Nucleus</location>
    </subcellularLocation>
</comment>
<sequence length="239" mass="26675">MSGQFKSFVTEEEVQEQRQKRQAEWEKVRKPDDPEECPEEESRSLFDQLKANKDFAEREREEETKLRSSVKGLDDDEVQFLNFVSNRQLQIEKDLQEKIGQASVSKESPQSSTNSSISSNRSSQKLLLQGAIKRKSSDSNPDESTAAKRTPNSLSPQDENKERPDAKLMAGIPETNGTTMVVAGILPGIADYADDDSSTENESNSSDSEADHMIAPSVITRRVVQEMMQKLKNDEGGCG</sequence>
<evidence type="ECO:0000259" key="4">
    <source>
        <dbReference type="Pfam" id="PF10187"/>
    </source>
</evidence>
<comment type="caution">
    <text evidence="5">The sequence shown here is derived from an EMBL/GenBank/DDBJ whole genome shotgun (WGS) entry which is preliminary data.</text>
</comment>
<keyword evidence="2" id="KW-0539">Nucleus</keyword>
<proteinExistence type="predicted"/>
<organism evidence="5 6">
    <name type="scientific">Elysia crispata</name>
    <name type="common">lettuce slug</name>
    <dbReference type="NCBI Taxonomy" id="231223"/>
    <lineage>
        <taxon>Eukaryota</taxon>
        <taxon>Metazoa</taxon>
        <taxon>Spiralia</taxon>
        <taxon>Lophotrochozoa</taxon>
        <taxon>Mollusca</taxon>
        <taxon>Gastropoda</taxon>
        <taxon>Heterobranchia</taxon>
        <taxon>Euthyneura</taxon>
        <taxon>Panpulmonata</taxon>
        <taxon>Sacoglossa</taxon>
        <taxon>Placobranchoidea</taxon>
        <taxon>Plakobranchidae</taxon>
        <taxon>Elysia</taxon>
    </lineage>
</organism>
<dbReference type="PANTHER" id="PTHR13495">
    <property type="entry name" value="NEFA-INTERACTING NUCLEAR PROTEIN NIP30"/>
    <property type="match status" value="1"/>
</dbReference>
<feature type="region of interest" description="Disordered" evidence="3">
    <location>
        <begin position="1"/>
        <end position="72"/>
    </location>
</feature>
<evidence type="ECO:0000256" key="3">
    <source>
        <dbReference type="SAM" id="MobiDB-lite"/>
    </source>
</evidence>
<evidence type="ECO:0000256" key="2">
    <source>
        <dbReference type="ARBA" id="ARBA00023242"/>
    </source>
</evidence>
<reference evidence="5" key="1">
    <citation type="journal article" date="2023" name="G3 (Bethesda)">
        <title>A reference genome for the long-term kleptoplast-retaining sea slug Elysia crispata morphotype clarki.</title>
        <authorList>
            <person name="Eastman K.E."/>
            <person name="Pendleton A.L."/>
            <person name="Shaikh M.A."/>
            <person name="Suttiyut T."/>
            <person name="Ogas R."/>
            <person name="Tomko P."/>
            <person name="Gavelis G."/>
            <person name="Widhalm J.R."/>
            <person name="Wisecaver J.H."/>
        </authorList>
    </citation>
    <scope>NUCLEOTIDE SEQUENCE</scope>
    <source>
        <strain evidence="5">ECLA1</strain>
    </source>
</reference>
<dbReference type="AlphaFoldDB" id="A0AAE0XX71"/>
<protein>
    <recommendedName>
        <fullName evidence="4">FAM192A/Fyv6 N-terminal domain-containing protein</fullName>
    </recommendedName>
</protein>
<feature type="compositionally biased region" description="Basic and acidic residues" evidence="3">
    <location>
        <begin position="15"/>
        <end position="32"/>
    </location>
</feature>
<feature type="compositionally biased region" description="Low complexity" evidence="3">
    <location>
        <begin position="108"/>
        <end position="123"/>
    </location>
</feature>
<evidence type="ECO:0000256" key="1">
    <source>
        <dbReference type="ARBA" id="ARBA00004123"/>
    </source>
</evidence>
<accession>A0AAE0XX71</accession>
<evidence type="ECO:0000313" key="5">
    <source>
        <dbReference type="EMBL" id="KAK3722353.1"/>
    </source>
</evidence>
<dbReference type="EMBL" id="JAWDGP010007375">
    <property type="protein sequence ID" value="KAK3722353.1"/>
    <property type="molecule type" value="Genomic_DNA"/>
</dbReference>
<feature type="region of interest" description="Disordered" evidence="3">
    <location>
        <begin position="190"/>
        <end position="217"/>
    </location>
</feature>
<feature type="compositionally biased region" description="Basic and acidic residues" evidence="3">
    <location>
        <begin position="40"/>
        <end position="66"/>
    </location>
</feature>
<dbReference type="Pfam" id="PF10187">
    <property type="entry name" value="FAM192A_Fyv6_N"/>
    <property type="match status" value="1"/>
</dbReference>
<dbReference type="PANTHER" id="PTHR13495:SF0">
    <property type="entry name" value="PSME3-INTERACTING PROTEIN"/>
    <property type="match status" value="1"/>
</dbReference>
<dbReference type="GO" id="GO:0005634">
    <property type="term" value="C:nucleus"/>
    <property type="evidence" value="ECO:0007669"/>
    <property type="project" value="UniProtKB-SubCell"/>
</dbReference>
<dbReference type="InterPro" id="IPR019331">
    <property type="entry name" value="FAM192A/Fyv6_N"/>
</dbReference>
<dbReference type="InterPro" id="IPR039845">
    <property type="entry name" value="FAM192A"/>
</dbReference>
<feature type="domain" description="FAM192A/Fyv6 N-terminal" evidence="4">
    <location>
        <begin position="8"/>
        <end position="99"/>
    </location>
</feature>
<evidence type="ECO:0000313" key="6">
    <source>
        <dbReference type="Proteomes" id="UP001283361"/>
    </source>
</evidence>